<dbReference type="RefSeq" id="WP_124800378.1">
    <property type="nucleotide sequence ID" value="NZ_CP034170.1"/>
</dbReference>
<reference evidence="1 2" key="1">
    <citation type="submission" date="2018-11" db="EMBL/GenBank/DDBJ databases">
        <authorList>
            <person name="Da X."/>
        </authorList>
    </citation>
    <scope>NUCLEOTIDE SEQUENCE [LARGE SCALE GENOMIC DNA]</scope>
    <source>
        <strain evidence="1 2">S14-144</strain>
    </source>
</reference>
<dbReference type="Proteomes" id="UP000268084">
    <property type="component" value="Chromosome"/>
</dbReference>
<evidence type="ECO:0000313" key="1">
    <source>
        <dbReference type="EMBL" id="AZI59474.1"/>
    </source>
</evidence>
<dbReference type="AlphaFoldDB" id="A0A3G8ZYS3"/>
<reference evidence="1 2" key="2">
    <citation type="submission" date="2018-12" db="EMBL/GenBank/DDBJ databases">
        <title>Nakamurella antarcticus sp. nov., isolated from Antarctica South Shetland Islands soil.</title>
        <authorList>
            <person name="Peng F."/>
        </authorList>
    </citation>
    <scope>NUCLEOTIDE SEQUENCE [LARGE SCALE GENOMIC DNA]</scope>
    <source>
        <strain evidence="1 2">S14-144</strain>
    </source>
</reference>
<dbReference type="PIRSF" id="PIRSF028754">
    <property type="entry name" value="UCP028754"/>
    <property type="match status" value="1"/>
</dbReference>
<protein>
    <submittedName>
        <fullName evidence="1">PAC2 family protein</fullName>
    </submittedName>
</protein>
<keyword evidence="2" id="KW-1185">Reference proteome</keyword>
<name>A0A3G8ZYS3_9ACTN</name>
<dbReference type="SUPFAM" id="SSF159659">
    <property type="entry name" value="Cgl1923-like"/>
    <property type="match status" value="1"/>
</dbReference>
<dbReference type="InterPro" id="IPR038389">
    <property type="entry name" value="PSMG2_sf"/>
</dbReference>
<dbReference type="InterPro" id="IPR008492">
    <property type="entry name" value="Rv2714-like"/>
</dbReference>
<organism evidence="1 2">
    <name type="scientific">Nakamurella antarctica</name>
    <dbReference type="NCBI Taxonomy" id="1902245"/>
    <lineage>
        <taxon>Bacteria</taxon>
        <taxon>Bacillati</taxon>
        <taxon>Actinomycetota</taxon>
        <taxon>Actinomycetes</taxon>
        <taxon>Nakamurellales</taxon>
        <taxon>Nakamurellaceae</taxon>
        <taxon>Nakamurella</taxon>
    </lineage>
</organism>
<sequence length="292" mass="32125">MQPQQLRDPVLIAAFEGWNDAGDAATSAVEHLALTWDATPLAEIDPENFYDFQVSRPTVKILQGVTRHIEWPTTKLTVCRLPDQSRDVILVHGIEPNFRWKAFCAELVQLALDNGVTTMISLGALLADVAHTRPVQVTGSAHDAETADQLGIIKSTYEGPTGISGVFQDACLQAGIPGVAFWASVPHYVSHAPSPKATLALLHRVEDFLDIAVTPGNYPEQSEEWESEVSQIAEDDDEISEYIKSLEERDSEEEPLTPASGDAIAAEFERYLRRRGPKSWGDKPDKPGRDGR</sequence>
<dbReference type="KEGG" id="nak:EH165_07195"/>
<dbReference type="Pfam" id="PF09754">
    <property type="entry name" value="PAC2"/>
    <property type="match status" value="1"/>
</dbReference>
<proteinExistence type="predicted"/>
<dbReference type="OrthoDB" id="150941at2"/>
<accession>A0A3G8ZYS3</accession>
<evidence type="ECO:0000313" key="2">
    <source>
        <dbReference type="Proteomes" id="UP000268084"/>
    </source>
</evidence>
<dbReference type="EMBL" id="CP034170">
    <property type="protein sequence ID" value="AZI59474.1"/>
    <property type="molecule type" value="Genomic_DNA"/>
</dbReference>
<dbReference type="Gene3D" id="3.40.50.10900">
    <property type="entry name" value="PAC-like subunit"/>
    <property type="match status" value="1"/>
</dbReference>
<dbReference type="InterPro" id="IPR019151">
    <property type="entry name" value="Proteasome_assmbl_chaperone_2"/>
</dbReference>
<gene>
    <name evidence="1" type="ORF">EH165_07195</name>
</gene>